<keyword evidence="2" id="KW-1185">Reference proteome</keyword>
<organism evidence="1 2">
    <name type="scientific">Caballeronia zhejiangensis</name>
    <dbReference type="NCBI Taxonomy" id="871203"/>
    <lineage>
        <taxon>Bacteria</taxon>
        <taxon>Pseudomonadati</taxon>
        <taxon>Pseudomonadota</taxon>
        <taxon>Betaproteobacteria</taxon>
        <taxon>Burkholderiales</taxon>
        <taxon>Burkholderiaceae</taxon>
        <taxon>Caballeronia</taxon>
    </lineage>
</organism>
<evidence type="ECO:0000313" key="1">
    <source>
        <dbReference type="EMBL" id="KDR33283.1"/>
    </source>
</evidence>
<dbReference type="Proteomes" id="UP000027451">
    <property type="component" value="Unassembled WGS sequence"/>
</dbReference>
<dbReference type="EMBL" id="JFHD01000002">
    <property type="protein sequence ID" value="KDR33283.1"/>
    <property type="molecule type" value="Genomic_DNA"/>
</dbReference>
<evidence type="ECO:0000313" key="2">
    <source>
        <dbReference type="Proteomes" id="UP000027451"/>
    </source>
</evidence>
<accession>A0A656QT00</accession>
<sequence length="69" mass="7953">MLVVLNFFNQFRQHKTLQIQIRLSDLNDTLRPSADRTFWQSKFLTYFAPAMCHLSSALFADAASTILDS</sequence>
<protein>
    <submittedName>
        <fullName evidence="1">Uncharacterized protein</fullName>
    </submittedName>
</protein>
<gene>
    <name evidence="1" type="ORF">BG60_14270</name>
</gene>
<proteinExistence type="predicted"/>
<comment type="caution">
    <text evidence="1">The sequence shown here is derived from an EMBL/GenBank/DDBJ whole genome shotgun (WGS) entry which is preliminary data.</text>
</comment>
<name>A0A656QT00_9BURK</name>
<reference evidence="1 2" key="1">
    <citation type="submission" date="2014-03" db="EMBL/GenBank/DDBJ databases">
        <title>Draft Genome Sequences of Four Burkholderia Strains.</title>
        <authorList>
            <person name="Liu X.Y."/>
            <person name="Li C.X."/>
            <person name="Xu J.H."/>
        </authorList>
    </citation>
    <scope>NUCLEOTIDE SEQUENCE [LARGE SCALE GENOMIC DNA]</scope>
    <source>
        <strain evidence="1 2">OP-1</strain>
    </source>
</reference>
<dbReference type="AlphaFoldDB" id="A0A656QT00"/>